<keyword evidence="6 7" id="KW-0472">Membrane</keyword>
<keyword evidence="2" id="KW-0813">Transport</keyword>
<reference evidence="8" key="1">
    <citation type="submission" date="2022-12" db="EMBL/GenBank/DDBJ databases">
        <title>Reference genome sequencing for broad-spectrum identification of bacterial and archaeal isolates by mass spectrometry.</title>
        <authorList>
            <person name="Sekiguchi Y."/>
            <person name="Tourlousse D.M."/>
        </authorList>
    </citation>
    <scope>NUCLEOTIDE SEQUENCE</scope>
    <source>
        <strain evidence="8">LLR39Z86</strain>
    </source>
</reference>
<sequence length="420" mass="43118">MSLRTGLIDLRPLAASAAYRRLWAGTALSGLGHQMMVVAVLFQVWELTKSPVWTGMIGLASALPMIVFGTVGGTLADAVDRRVLVRWTTLGQMLTAAALAAQAATRMHHLALILALVAVQSACSALGSPARRTLPARLLPRDLVPAGLALQHLNFQGAMLAGPALAGLIIGQWGLTACYAIEAVALLASLYAVVRLPALPPLGSEPHRPGLRSIADGLRHIVRSPAVSGSFATDLFATLLAMPIALFPVINELRFGGAPETLGLFPAAIAVGGILAGLGSGLISRADRIGRVQLGAAVAWGLALAAFGLAEPLWAVLGALAIAGAADTIAVIARGTLVQLATPDSHRGRVSSAELVIGLAGPDLGNARAGVVASLTSGPFALASGGLLCVAGVLWVALRNRPLREFRVSTSAETEARELV</sequence>
<feature type="transmembrane region" description="Helical" evidence="7">
    <location>
        <begin position="83"/>
        <end position="104"/>
    </location>
</feature>
<evidence type="ECO:0000256" key="4">
    <source>
        <dbReference type="ARBA" id="ARBA00022692"/>
    </source>
</evidence>
<organism evidence="8 9">
    <name type="scientific">Glycomyces algeriensis</name>
    <dbReference type="NCBI Taxonomy" id="256037"/>
    <lineage>
        <taxon>Bacteria</taxon>
        <taxon>Bacillati</taxon>
        <taxon>Actinomycetota</taxon>
        <taxon>Actinomycetes</taxon>
        <taxon>Glycomycetales</taxon>
        <taxon>Glycomycetaceae</taxon>
        <taxon>Glycomyces</taxon>
    </lineage>
</organism>
<evidence type="ECO:0000256" key="7">
    <source>
        <dbReference type="SAM" id="Phobius"/>
    </source>
</evidence>
<keyword evidence="9" id="KW-1185">Reference proteome</keyword>
<comment type="caution">
    <text evidence="8">The sequence shown here is derived from an EMBL/GenBank/DDBJ whole genome shotgun (WGS) entry which is preliminary data.</text>
</comment>
<dbReference type="GO" id="GO:0005886">
    <property type="term" value="C:plasma membrane"/>
    <property type="evidence" value="ECO:0007669"/>
    <property type="project" value="UniProtKB-SubCell"/>
</dbReference>
<feature type="transmembrane region" description="Helical" evidence="7">
    <location>
        <begin position="380"/>
        <end position="398"/>
    </location>
</feature>
<name>A0A9W6LHJ7_9ACTN</name>
<comment type="subcellular location">
    <subcellularLocation>
        <location evidence="1">Cell inner membrane</location>
        <topology evidence="1">Multi-pass membrane protein</topology>
    </subcellularLocation>
</comment>
<dbReference type="Proteomes" id="UP001144313">
    <property type="component" value="Unassembled WGS sequence"/>
</dbReference>
<dbReference type="Pfam" id="PF05977">
    <property type="entry name" value="MFS_3"/>
    <property type="match status" value="1"/>
</dbReference>
<feature type="transmembrane region" description="Helical" evidence="7">
    <location>
        <begin position="231"/>
        <end position="250"/>
    </location>
</feature>
<evidence type="ECO:0000256" key="5">
    <source>
        <dbReference type="ARBA" id="ARBA00022989"/>
    </source>
</evidence>
<evidence type="ECO:0000313" key="9">
    <source>
        <dbReference type="Proteomes" id="UP001144313"/>
    </source>
</evidence>
<dbReference type="CDD" id="cd06173">
    <property type="entry name" value="MFS_MefA_like"/>
    <property type="match status" value="1"/>
</dbReference>
<evidence type="ECO:0000256" key="2">
    <source>
        <dbReference type="ARBA" id="ARBA00022448"/>
    </source>
</evidence>
<evidence type="ECO:0000256" key="1">
    <source>
        <dbReference type="ARBA" id="ARBA00004429"/>
    </source>
</evidence>
<feature type="transmembrane region" description="Helical" evidence="7">
    <location>
        <begin position="51"/>
        <end position="71"/>
    </location>
</feature>
<dbReference type="SUPFAM" id="SSF103473">
    <property type="entry name" value="MFS general substrate transporter"/>
    <property type="match status" value="1"/>
</dbReference>
<accession>A0A9W6LHJ7</accession>
<evidence type="ECO:0000313" key="8">
    <source>
        <dbReference type="EMBL" id="GLI42884.1"/>
    </source>
</evidence>
<dbReference type="PANTHER" id="PTHR23513:SF9">
    <property type="entry name" value="ENTEROBACTIN EXPORTER ENTS"/>
    <property type="match status" value="1"/>
</dbReference>
<proteinExistence type="predicted"/>
<dbReference type="AlphaFoldDB" id="A0A9W6LHJ7"/>
<gene>
    <name evidence="8" type="ORF">GALLR39Z86_27340</name>
</gene>
<evidence type="ECO:0000256" key="3">
    <source>
        <dbReference type="ARBA" id="ARBA00022475"/>
    </source>
</evidence>
<feature type="transmembrane region" description="Helical" evidence="7">
    <location>
        <begin position="262"/>
        <end position="283"/>
    </location>
</feature>
<feature type="transmembrane region" description="Helical" evidence="7">
    <location>
        <begin position="292"/>
        <end position="310"/>
    </location>
</feature>
<protein>
    <submittedName>
        <fullName evidence="8">MFS transporter</fullName>
    </submittedName>
</protein>
<dbReference type="InterPro" id="IPR010290">
    <property type="entry name" value="TM_effector"/>
</dbReference>
<feature type="transmembrane region" description="Helical" evidence="7">
    <location>
        <begin position="21"/>
        <end position="45"/>
    </location>
</feature>
<evidence type="ECO:0000256" key="6">
    <source>
        <dbReference type="ARBA" id="ARBA00023136"/>
    </source>
</evidence>
<dbReference type="PANTHER" id="PTHR23513">
    <property type="entry name" value="INTEGRAL MEMBRANE EFFLUX PROTEIN-RELATED"/>
    <property type="match status" value="1"/>
</dbReference>
<keyword evidence="4 7" id="KW-0812">Transmembrane</keyword>
<keyword evidence="3" id="KW-1003">Cell membrane</keyword>
<dbReference type="InterPro" id="IPR036259">
    <property type="entry name" value="MFS_trans_sf"/>
</dbReference>
<dbReference type="EMBL" id="BSDT01000001">
    <property type="protein sequence ID" value="GLI42884.1"/>
    <property type="molecule type" value="Genomic_DNA"/>
</dbReference>
<keyword evidence="5 7" id="KW-1133">Transmembrane helix</keyword>
<dbReference type="RefSeq" id="WP_270118854.1">
    <property type="nucleotide sequence ID" value="NZ_BAAAOL010000006.1"/>
</dbReference>
<dbReference type="Gene3D" id="1.20.1250.20">
    <property type="entry name" value="MFS general substrate transporter like domains"/>
    <property type="match status" value="1"/>
</dbReference>